<feature type="domain" description="Peptidase C14 caspase" evidence="1">
    <location>
        <begin position="3"/>
        <end position="244"/>
    </location>
</feature>
<reference evidence="3" key="1">
    <citation type="journal article" date="2023" name="Plants (Basel)">
        <title>Genomic Analysis of Leptolyngbya boryana CZ1 Reveals Efficient Carbon Fixation Modules.</title>
        <authorList>
            <person name="Bai X."/>
            <person name="Wang H."/>
            <person name="Cheng W."/>
            <person name="Wang J."/>
            <person name="Ma M."/>
            <person name="Hu H."/>
            <person name="Song Z."/>
            <person name="Ma H."/>
            <person name="Fan Y."/>
            <person name="Du C."/>
            <person name="Xu J."/>
        </authorList>
    </citation>
    <scope>NUCLEOTIDE SEQUENCE</scope>
    <source>
        <strain evidence="3">CZ1</strain>
    </source>
</reference>
<evidence type="ECO:0000259" key="1">
    <source>
        <dbReference type="Pfam" id="PF00656"/>
    </source>
</evidence>
<sequence>MTKYALVIGIAQYDDPSLRLLPKAAADAEAIAVLLKFHGYHVTRLPRKAIAPGESTIDKTQNLTHTAFIKELKEFLNDRATNQDAVIYFAGHGFRVINSITDEAEGYLAVSNSMRTSGRNAIAISDFNKLIARANFSSLVMLLDCCYAGAVIDQKSLLKSTEDTILDKSNYCLIAACRDFEVSREGPEHGLFTDAVLRGLSSDRAENGVITSSSLLGFVEKELAKVEQEAIYAGRGQSIPIISYRSTARAPTINETCPYQGLKSFDRETAKFFFGRDRIIRTLLQRLEQSAFIPVIGASGSGKSSVVRAGLIPKLEESGWHILDIIEPGIDPISKLKNTLEKFFRDHEQILTFRDLYPRIDADGLRLVLENLPVRGKALLVIDQFEEVFTLCSNENDRRKFIEWLTQVTEQPSRLHIVTTMRADFLEPCLSYRSLAQLIQDWKVLALPMDEQELQAAIVEPAERQGYQLGEGLLDLILEDIRQEKNCLPLLQFALTELWEHRDQQSHTLTLAHYRQMGRVTGALDRHANQVYESLGELEKEWVKRTCLRLIRTGQEEKDTRQRQPKQQLLELAPDRQTQTIINSVLSRLVDGRLFVTEEEGGEAWVDLAHEALMEKWDYFRDWRKEDRELRRLRDRLEDSLRDWHEHHQDANFLISDGFLNQVAQRWTELQPYLPPTAQDFYHRSQERERERLSYSADIGAFKEHLTALQAKLTEKIQERMAQEPLEIDSLSSQASSELVRDDELNKLQAEIKKFLGLAQRFEERMQLAQISADWLSSNQETLAQIIAEFAIACSLRSDAGNNNMLSQEEIQKVYADINRYLDWLRDSLMRGQPVEERLEVPLKNPLTLHKDSYAEAFEFIKREWLPAQLSNESFSELERYVNYLVNYFRFFLD</sequence>
<dbReference type="PANTHER" id="PTHR22576:SF37">
    <property type="entry name" value="MUCOSA-ASSOCIATED LYMPHOID TISSUE LYMPHOMA TRANSLOCATION PROTEIN 1"/>
    <property type="match status" value="1"/>
</dbReference>
<proteinExistence type="predicted"/>
<dbReference type="Gene3D" id="3.40.50.1460">
    <property type="match status" value="1"/>
</dbReference>
<dbReference type="InterPro" id="IPR011600">
    <property type="entry name" value="Pept_C14_caspase"/>
</dbReference>
<dbReference type="Gene3D" id="3.40.50.300">
    <property type="entry name" value="P-loop containing nucleotide triphosphate hydrolases"/>
    <property type="match status" value="1"/>
</dbReference>
<dbReference type="EMBL" id="CP130144">
    <property type="protein sequence ID" value="WNZ46127.1"/>
    <property type="molecule type" value="Genomic_DNA"/>
</dbReference>
<feature type="domain" description="Novel STAND NTPase 1" evidence="2">
    <location>
        <begin position="258"/>
        <end position="651"/>
    </location>
</feature>
<reference evidence="3" key="2">
    <citation type="submission" date="2023-07" db="EMBL/GenBank/DDBJ databases">
        <authorList>
            <person name="Bai X.-H."/>
            <person name="Wang H.-H."/>
            <person name="Wang J."/>
            <person name="Ma M.-Y."/>
            <person name="Hu H.-H."/>
            <person name="Song Z.-L."/>
            <person name="Ma H.-G."/>
            <person name="Fan Y."/>
            <person name="Du C.-Y."/>
            <person name="Xu J.-C."/>
        </authorList>
    </citation>
    <scope>NUCLEOTIDE SEQUENCE</scope>
    <source>
        <strain evidence="3">CZ1</strain>
    </source>
</reference>
<dbReference type="SUPFAM" id="SSF52129">
    <property type="entry name" value="Caspase-like"/>
    <property type="match status" value="1"/>
</dbReference>
<dbReference type="InterPro" id="IPR049052">
    <property type="entry name" value="nSTAND1"/>
</dbReference>
<name>A0AA96WV85_LEPBY</name>
<dbReference type="Pfam" id="PF20703">
    <property type="entry name" value="nSTAND1"/>
    <property type="match status" value="1"/>
</dbReference>
<evidence type="ECO:0000313" key="3">
    <source>
        <dbReference type="EMBL" id="WNZ46127.1"/>
    </source>
</evidence>
<evidence type="ECO:0000259" key="2">
    <source>
        <dbReference type="Pfam" id="PF20703"/>
    </source>
</evidence>
<dbReference type="Pfam" id="PF00656">
    <property type="entry name" value="Peptidase_C14"/>
    <property type="match status" value="1"/>
</dbReference>
<organism evidence="3">
    <name type="scientific">Leptolyngbya boryana CZ1</name>
    <dbReference type="NCBI Taxonomy" id="3060204"/>
    <lineage>
        <taxon>Bacteria</taxon>
        <taxon>Bacillati</taxon>
        <taxon>Cyanobacteriota</taxon>
        <taxon>Cyanophyceae</taxon>
        <taxon>Leptolyngbyales</taxon>
        <taxon>Leptolyngbyaceae</taxon>
        <taxon>Leptolyngbya group</taxon>
        <taxon>Leptolyngbya</taxon>
    </lineage>
</organism>
<dbReference type="SUPFAM" id="SSF52540">
    <property type="entry name" value="P-loop containing nucleoside triphosphate hydrolases"/>
    <property type="match status" value="1"/>
</dbReference>
<dbReference type="GO" id="GO:0004197">
    <property type="term" value="F:cysteine-type endopeptidase activity"/>
    <property type="evidence" value="ECO:0007669"/>
    <property type="project" value="InterPro"/>
</dbReference>
<protein>
    <submittedName>
        <fullName evidence="3">Caspase family protein</fullName>
    </submittedName>
</protein>
<accession>A0AA96WV85</accession>
<gene>
    <name evidence="3" type="ORF">Q2T42_30525</name>
</gene>
<dbReference type="RefSeq" id="WP_316427403.1">
    <property type="nucleotide sequence ID" value="NZ_CP130144.1"/>
</dbReference>
<dbReference type="InterPro" id="IPR038719">
    <property type="entry name" value="Phycobilisome_asu/bsu_sf"/>
</dbReference>
<dbReference type="InterPro" id="IPR052039">
    <property type="entry name" value="Caspase-related_regulators"/>
</dbReference>
<dbReference type="InterPro" id="IPR029030">
    <property type="entry name" value="Caspase-like_dom_sf"/>
</dbReference>
<dbReference type="AlphaFoldDB" id="A0AA96WV85"/>
<dbReference type="PANTHER" id="PTHR22576">
    <property type="entry name" value="MUCOSA ASSOCIATED LYMPHOID TISSUE LYMPHOMA TRANSLOCATION PROTEIN 1/PARACASPASE"/>
    <property type="match status" value="1"/>
</dbReference>
<dbReference type="Gene3D" id="1.10.490.20">
    <property type="entry name" value="Phycocyanins"/>
    <property type="match status" value="1"/>
</dbReference>
<dbReference type="InterPro" id="IPR027417">
    <property type="entry name" value="P-loop_NTPase"/>
</dbReference>
<dbReference type="GO" id="GO:0006508">
    <property type="term" value="P:proteolysis"/>
    <property type="evidence" value="ECO:0007669"/>
    <property type="project" value="InterPro"/>
</dbReference>